<organism evidence="1 2">
    <name type="scientific">Roseibium aggregatum</name>
    <dbReference type="NCBI Taxonomy" id="187304"/>
    <lineage>
        <taxon>Bacteria</taxon>
        <taxon>Pseudomonadati</taxon>
        <taxon>Pseudomonadota</taxon>
        <taxon>Alphaproteobacteria</taxon>
        <taxon>Hyphomicrobiales</taxon>
        <taxon>Stappiaceae</taxon>
        <taxon>Roseibium</taxon>
    </lineage>
</organism>
<reference evidence="1" key="1">
    <citation type="submission" date="2020-12" db="EMBL/GenBank/DDBJ databases">
        <title>Oil enriched cultivation method for isolating marine PHA-producing bacteria.</title>
        <authorList>
            <person name="Zheng W."/>
            <person name="Yu S."/>
            <person name="Huang Y."/>
        </authorList>
    </citation>
    <scope>NUCLEOTIDE SEQUENCE</scope>
    <source>
        <strain evidence="1">SY-2-12</strain>
    </source>
</reference>
<evidence type="ECO:0000313" key="1">
    <source>
        <dbReference type="EMBL" id="MBN9671300.1"/>
    </source>
</evidence>
<dbReference type="EMBL" id="JAEKJZ010000002">
    <property type="protein sequence ID" value="MBN9671300.1"/>
    <property type="molecule type" value="Genomic_DNA"/>
</dbReference>
<dbReference type="Proteomes" id="UP000664096">
    <property type="component" value="Unassembled WGS sequence"/>
</dbReference>
<accession>A0A939EDS6</accession>
<gene>
    <name evidence="1" type="ORF">JF539_13215</name>
</gene>
<name>A0A939EDS6_9HYPH</name>
<protein>
    <submittedName>
        <fullName evidence="1">Uncharacterized protein</fullName>
    </submittedName>
</protein>
<comment type="caution">
    <text evidence="1">The sequence shown here is derived from an EMBL/GenBank/DDBJ whole genome shotgun (WGS) entry which is preliminary data.</text>
</comment>
<dbReference type="AlphaFoldDB" id="A0A939EDS6"/>
<evidence type="ECO:0000313" key="2">
    <source>
        <dbReference type="Proteomes" id="UP000664096"/>
    </source>
</evidence>
<dbReference type="RefSeq" id="WP_207141141.1">
    <property type="nucleotide sequence ID" value="NZ_JAEKJZ010000002.1"/>
</dbReference>
<proteinExistence type="predicted"/>
<sequence length="199" mass="21704">MSGTVKFNLLSVEGLVVGKTVRVDEAFASRHGLAVPAPFSFLVPTEDDVVVLMDQAPGRGSAFVKLNFITKDRKLIENIQFVPMTLKLATTQERLNAVGRLLAGTAFQRAVANHAKPTRDLVRAVRIGDYNGVEVIGSYEDAVEGKMYLRIVGILNPNSRDGIVAIANVVASRLDLPAPNDFPRTRGGVLLKNFRFLDE</sequence>